<dbReference type="PRINTS" id="PR00344">
    <property type="entry name" value="BCTRLSENSOR"/>
</dbReference>
<evidence type="ECO:0000259" key="10">
    <source>
        <dbReference type="PROSITE" id="PS50109"/>
    </source>
</evidence>
<keyword evidence="4" id="KW-0808">Transferase</keyword>
<dbReference type="InterPro" id="IPR011990">
    <property type="entry name" value="TPR-like_helical_dom_sf"/>
</dbReference>
<evidence type="ECO:0000313" key="12">
    <source>
        <dbReference type="Proteomes" id="UP001300692"/>
    </source>
</evidence>
<dbReference type="SMART" id="SM00387">
    <property type="entry name" value="HATPase_c"/>
    <property type="match status" value="1"/>
</dbReference>
<evidence type="ECO:0000313" key="11">
    <source>
        <dbReference type="EMBL" id="MCV9389090.1"/>
    </source>
</evidence>
<dbReference type="InterPro" id="IPR050736">
    <property type="entry name" value="Sensor_HK_Regulatory"/>
</dbReference>
<proteinExistence type="predicted"/>
<feature type="chain" id="PRO_5045603149" description="histidine kinase" evidence="9">
    <location>
        <begin position="19"/>
        <end position="653"/>
    </location>
</feature>
<feature type="transmembrane region" description="Helical" evidence="8">
    <location>
        <begin position="385"/>
        <end position="405"/>
    </location>
</feature>
<dbReference type="InterPro" id="IPR003594">
    <property type="entry name" value="HATPase_dom"/>
</dbReference>
<dbReference type="EMBL" id="JAOYOD010000001">
    <property type="protein sequence ID" value="MCV9389090.1"/>
    <property type="molecule type" value="Genomic_DNA"/>
</dbReference>
<evidence type="ECO:0000256" key="2">
    <source>
        <dbReference type="ARBA" id="ARBA00012438"/>
    </source>
</evidence>
<dbReference type="SMART" id="SM00028">
    <property type="entry name" value="TPR"/>
    <property type="match status" value="5"/>
</dbReference>
<dbReference type="Proteomes" id="UP001300692">
    <property type="component" value="Unassembled WGS sequence"/>
</dbReference>
<evidence type="ECO:0000256" key="4">
    <source>
        <dbReference type="ARBA" id="ARBA00022679"/>
    </source>
</evidence>
<dbReference type="InterPro" id="IPR004358">
    <property type="entry name" value="Sig_transdc_His_kin-like_C"/>
</dbReference>
<dbReference type="PANTHER" id="PTHR43711">
    <property type="entry name" value="TWO-COMPONENT HISTIDINE KINASE"/>
    <property type="match status" value="1"/>
</dbReference>
<dbReference type="Gene3D" id="3.30.565.10">
    <property type="entry name" value="Histidine kinase-like ATPase, C-terminal domain"/>
    <property type="match status" value="1"/>
</dbReference>
<keyword evidence="8" id="KW-0472">Membrane</keyword>
<dbReference type="GO" id="GO:0005524">
    <property type="term" value="F:ATP binding"/>
    <property type="evidence" value="ECO:0007669"/>
    <property type="project" value="UniProtKB-KW"/>
</dbReference>
<dbReference type="InterPro" id="IPR036097">
    <property type="entry name" value="HisK_dim/P_sf"/>
</dbReference>
<keyword evidence="6" id="KW-0902">Two-component regulatory system</keyword>
<name>A0ABT3CZH2_9BACT</name>
<dbReference type="InterPro" id="IPR036890">
    <property type="entry name" value="HATPase_C_sf"/>
</dbReference>
<keyword evidence="5" id="KW-0418">Kinase</keyword>
<accession>A0ABT3CZH2</accession>
<keyword evidence="12" id="KW-1185">Reference proteome</keyword>
<comment type="caution">
    <text evidence="11">The sequence shown here is derived from an EMBL/GenBank/DDBJ whole genome shotgun (WGS) entry which is preliminary data.</text>
</comment>
<organism evidence="11 12">
    <name type="scientific">Reichenbachiella ulvae</name>
    <dbReference type="NCBI Taxonomy" id="2980104"/>
    <lineage>
        <taxon>Bacteria</taxon>
        <taxon>Pseudomonadati</taxon>
        <taxon>Bacteroidota</taxon>
        <taxon>Cytophagia</taxon>
        <taxon>Cytophagales</taxon>
        <taxon>Reichenbachiellaceae</taxon>
        <taxon>Reichenbachiella</taxon>
    </lineage>
</organism>
<dbReference type="Pfam" id="PF02518">
    <property type="entry name" value="HATPase_c"/>
    <property type="match status" value="1"/>
</dbReference>
<dbReference type="Gene3D" id="1.25.40.10">
    <property type="entry name" value="Tetratricopeptide repeat domain"/>
    <property type="match status" value="2"/>
</dbReference>
<dbReference type="SMART" id="SM00388">
    <property type="entry name" value="HisKA"/>
    <property type="match status" value="1"/>
</dbReference>
<reference evidence="11 12" key="1">
    <citation type="submission" date="2022-10" db="EMBL/GenBank/DDBJ databases">
        <title>Comparative genomics and taxonomic characterization of three novel marine species of genus Reichenbachiella exhibiting antioxidant and polysaccharide degradation activities.</title>
        <authorList>
            <person name="Muhammad N."/>
            <person name="Lee Y.-J."/>
            <person name="Ko J."/>
            <person name="Kim S.-G."/>
        </authorList>
    </citation>
    <scope>NUCLEOTIDE SEQUENCE [LARGE SCALE GENOMIC DNA]</scope>
    <source>
        <strain evidence="11 12">ABR2-5</strain>
    </source>
</reference>
<dbReference type="Gene3D" id="1.10.287.130">
    <property type="match status" value="1"/>
</dbReference>
<dbReference type="SUPFAM" id="SSF48452">
    <property type="entry name" value="TPR-like"/>
    <property type="match status" value="1"/>
</dbReference>
<evidence type="ECO:0000256" key="3">
    <source>
        <dbReference type="ARBA" id="ARBA00022553"/>
    </source>
</evidence>
<keyword evidence="11" id="KW-0547">Nucleotide-binding</keyword>
<dbReference type="Pfam" id="PF13181">
    <property type="entry name" value="TPR_8"/>
    <property type="match status" value="1"/>
</dbReference>
<sequence>MKIRLAVLFIFCVHQLFANPTRFPIQKEDSTYVELLEAIVQNRNPHTVLKILSDTIDYSLCSNDSLRSRIYYHLGRAHGQLGNFDPSIQYLDQALQLSLDHQLSDGIIGVLMAQGNVYWAKDYYQLALKSYHRALDQLEVLEVNNQGMFRVMLLSNIAGIHSVLEDYDQALEFSTQSTQIAYRTGNLRPRGHLKFGTILNQLGQFQRALDSLQVTEKLILEAGDSVALVHCHLANAMAHKGLQDIESAKAYMDRAFSVGALIGYQMSDLMIQMGELWEEQNQLGLAIQYYDSALQVSIAQNSIKGQAEAYQKLTEANRRRKQYQTAFEYLSLATALRDSIGDVDVRNRINELNTEFETEKKVQQIARLEQEGKINELESERQQQLIVFFLIAAVLLIVALAMLYFRYRDKKKNNSILDTKNQELAQLNHTKDRLFSIISHDLRSPLSSFHTITRGLSDNWDNLEKEQLKDFIISLRDSSQDVKNMMDNLLKWALSQTQQLKYKPTEVETRDVVDGVVSELRSVALLKEIEIKREYHTEQKIRADRDFLQIVVRNILSNALKFSDHKSVVAIKVEDQTNVQMLTIQDFGVGMDQEEVDQLLTGEIVAHDIQNSSEKGTGLGLVLCKELMDKMNARIEVKTRKGQGTLFQLYFEG</sequence>
<feature type="signal peptide" evidence="9">
    <location>
        <begin position="1"/>
        <end position="18"/>
    </location>
</feature>
<evidence type="ECO:0000256" key="7">
    <source>
        <dbReference type="PROSITE-ProRule" id="PRU00339"/>
    </source>
</evidence>
<dbReference type="SUPFAM" id="SSF81901">
    <property type="entry name" value="HCP-like"/>
    <property type="match status" value="1"/>
</dbReference>
<dbReference type="InterPro" id="IPR005467">
    <property type="entry name" value="His_kinase_dom"/>
</dbReference>
<dbReference type="EC" id="2.7.13.3" evidence="2"/>
<evidence type="ECO:0000256" key="5">
    <source>
        <dbReference type="ARBA" id="ARBA00022777"/>
    </source>
</evidence>
<dbReference type="SUPFAM" id="SSF47384">
    <property type="entry name" value="Homodimeric domain of signal transducing histidine kinase"/>
    <property type="match status" value="1"/>
</dbReference>
<dbReference type="PROSITE" id="PS50005">
    <property type="entry name" value="TPR"/>
    <property type="match status" value="1"/>
</dbReference>
<evidence type="ECO:0000256" key="6">
    <source>
        <dbReference type="ARBA" id="ARBA00023012"/>
    </source>
</evidence>
<protein>
    <recommendedName>
        <fullName evidence="2">histidine kinase</fullName>
        <ecNumber evidence="2">2.7.13.3</ecNumber>
    </recommendedName>
</protein>
<dbReference type="CDD" id="cd00082">
    <property type="entry name" value="HisKA"/>
    <property type="match status" value="1"/>
</dbReference>
<dbReference type="InterPro" id="IPR019734">
    <property type="entry name" value="TPR_rpt"/>
</dbReference>
<keyword evidence="11" id="KW-0067">ATP-binding</keyword>
<dbReference type="InterPro" id="IPR003661">
    <property type="entry name" value="HisK_dim/P_dom"/>
</dbReference>
<comment type="catalytic activity">
    <reaction evidence="1">
        <text>ATP + protein L-histidine = ADP + protein N-phospho-L-histidine.</text>
        <dbReference type="EC" id="2.7.13.3"/>
    </reaction>
</comment>
<feature type="repeat" description="TPR" evidence="7">
    <location>
        <begin position="68"/>
        <end position="101"/>
    </location>
</feature>
<evidence type="ECO:0000256" key="8">
    <source>
        <dbReference type="SAM" id="Phobius"/>
    </source>
</evidence>
<dbReference type="SUPFAM" id="SSF55874">
    <property type="entry name" value="ATPase domain of HSP90 chaperone/DNA topoisomerase II/histidine kinase"/>
    <property type="match status" value="1"/>
</dbReference>
<dbReference type="PROSITE" id="PS50109">
    <property type="entry name" value="HIS_KIN"/>
    <property type="match status" value="1"/>
</dbReference>
<dbReference type="RefSeq" id="WP_264140005.1">
    <property type="nucleotide sequence ID" value="NZ_JAOYOD010000001.1"/>
</dbReference>
<keyword evidence="3" id="KW-0597">Phosphoprotein</keyword>
<evidence type="ECO:0000256" key="9">
    <source>
        <dbReference type="SAM" id="SignalP"/>
    </source>
</evidence>
<keyword evidence="7" id="KW-0802">TPR repeat</keyword>
<keyword evidence="9" id="KW-0732">Signal</keyword>
<gene>
    <name evidence="11" type="ORF">N7U62_20625</name>
</gene>
<dbReference type="PANTHER" id="PTHR43711:SF26">
    <property type="entry name" value="SENSOR HISTIDINE KINASE RCSC"/>
    <property type="match status" value="1"/>
</dbReference>
<evidence type="ECO:0000256" key="1">
    <source>
        <dbReference type="ARBA" id="ARBA00000085"/>
    </source>
</evidence>
<keyword evidence="8" id="KW-1133">Transmembrane helix</keyword>
<keyword evidence="8" id="KW-0812">Transmembrane</keyword>
<feature type="domain" description="Histidine kinase" evidence="10">
    <location>
        <begin position="437"/>
        <end position="653"/>
    </location>
</feature>